<evidence type="ECO:0000313" key="3">
    <source>
        <dbReference type="Proteomes" id="UP000299102"/>
    </source>
</evidence>
<dbReference type="EMBL" id="BGZK01000071">
    <property type="protein sequence ID" value="GBP15377.1"/>
    <property type="molecule type" value="Genomic_DNA"/>
</dbReference>
<protein>
    <submittedName>
        <fullName evidence="2">Uncharacterized protein</fullName>
    </submittedName>
</protein>
<gene>
    <name evidence="2" type="ORF">EVAR_80553_1</name>
</gene>
<comment type="caution">
    <text evidence="2">The sequence shown here is derived from an EMBL/GenBank/DDBJ whole genome shotgun (WGS) entry which is preliminary data.</text>
</comment>
<dbReference type="AlphaFoldDB" id="A0A4C1TNN0"/>
<evidence type="ECO:0000256" key="1">
    <source>
        <dbReference type="SAM" id="MobiDB-lite"/>
    </source>
</evidence>
<organism evidence="2 3">
    <name type="scientific">Eumeta variegata</name>
    <name type="common">Bagworm moth</name>
    <name type="synonym">Eumeta japonica</name>
    <dbReference type="NCBI Taxonomy" id="151549"/>
    <lineage>
        <taxon>Eukaryota</taxon>
        <taxon>Metazoa</taxon>
        <taxon>Ecdysozoa</taxon>
        <taxon>Arthropoda</taxon>
        <taxon>Hexapoda</taxon>
        <taxon>Insecta</taxon>
        <taxon>Pterygota</taxon>
        <taxon>Neoptera</taxon>
        <taxon>Endopterygota</taxon>
        <taxon>Lepidoptera</taxon>
        <taxon>Glossata</taxon>
        <taxon>Ditrysia</taxon>
        <taxon>Tineoidea</taxon>
        <taxon>Psychidae</taxon>
        <taxon>Oiketicinae</taxon>
        <taxon>Eumeta</taxon>
    </lineage>
</organism>
<keyword evidence="3" id="KW-1185">Reference proteome</keyword>
<reference evidence="2 3" key="1">
    <citation type="journal article" date="2019" name="Commun. Biol.">
        <title>The bagworm genome reveals a unique fibroin gene that provides high tensile strength.</title>
        <authorList>
            <person name="Kono N."/>
            <person name="Nakamura H."/>
            <person name="Ohtoshi R."/>
            <person name="Tomita M."/>
            <person name="Numata K."/>
            <person name="Arakawa K."/>
        </authorList>
    </citation>
    <scope>NUCLEOTIDE SEQUENCE [LARGE SCALE GENOMIC DNA]</scope>
</reference>
<evidence type="ECO:0000313" key="2">
    <source>
        <dbReference type="EMBL" id="GBP15377.1"/>
    </source>
</evidence>
<accession>A0A4C1TNN0</accession>
<feature type="region of interest" description="Disordered" evidence="1">
    <location>
        <begin position="85"/>
        <end position="104"/>
    </location>
</feature>
<proteinExistence type="predicted"/>
<name>A0A4C1TNN0_EUMVA</name>
<dbReference type="Proteomes" id="UP000299102">
    <property type="component" value="Unassembled WGS sequence"/>
</dbReference>
<sequence>MLCMGEPSFWPRRGVPAPGGGALENFISHHLVIAQYFCKLPFGKCTATSSRAVLAGFSLPASNEIFSAVGRHALRRERGAAFGSSRGITAARGAGRAGDGPSAS</sequence>